<organism evidence="2 3">
    <name type="scientific">Rhipicephalus sanguineus</name>
    <name type="common">Brown dog tick</name>
    <name type="synonym">Ixodes sanguineus</name>
    <dbReference type="NCBI Taxonomy" id="34632"/>
    <lineage>
        <taxon>Eukaryota</taxon>
        <taxon>Metazoa</taxon>
        <taxon>Ecdysozoa</taxon>
        <taxon>Arthropoda</taxon>
        <taxon>Chelicerata</taxon>
        <taxon>Arachnida</taxon>
        <taxon>Acari</taxon>
        <taxon>Parasitiformes</taxon>
        <taxon>Ixodida</taxon>
        <taxon>Ixodoidea</taxon>
        <taxon>Ixodidae</taxon>
        <taxon>Rhipicephalinae</taxon>
        <taxon>Rhipicephalus</taxon>
        <taxon>Rhipicephalus</taxon>
    </lineage>
</organism>
<dbReference type="EMBL" id="JABSTV010001250">
    <property type="protein sequence ID" value="KAH7957084.1"/>
    <property type="molecule type" value="Genomic_DNA"/>
</dbReference>
<sequence length="102" mass="11628">MEKTNGKGNVTKRRLEQLQPATVPEDVDMSEWTPTWTTGLDCFSCIALLIALAALADAMISKHFVTDWDWVFFDWALFVVPIGALLYQMYQCLMVIAQVIQR</sequence>
<keyword evidence="1" id="KW-0812">Transmembrane</keyword>
<evidence type="ECO:0000256" key="1">
    <source>
        <dbReference type="SAM" id="Phobius"/>
    </source>
</evidence>
<feature type="transmembrane region" description="Helical" evidence="1">
    <location>
        <begin position="68"/>
        <end position="90"/>
    </location>
</feature>
<accession>A0A9D4PWH5</accession>
<protein>
    <submittedName>
        <fullName evidence="2">Uncharacterized protein</fullName>
    </submittedName>
</protein>
<reference evidence="2" key="2">
    <citation type="submission" date="2021-09" db="EMBL/GenBank/DDBJ databases">
        <authorList>
            <person name="Jia N."/>
            <person name="Wang J."/>
            <person name="Shi W."/>
            <person name="Du L."/>
            <person name="Sun Y."/>
            <person name="Zhan W."/>
            <person name="Jiang J."/>
            <person name="Wang Q."/>
            <person name="Zhang B."/>
            <person name="Ji P."/>
            <person name="Sakyi L.B."/>
            <person name="Cui X."/>
            <person name="Yuan T."/>
            <person name="Jiang B."/>
            <person name="Yang W."/>
            <person name="Lam T.T.-Y."/>
            <person name="Chang Q."/>
            <person name="Ding S."/>
            <person name="Wang X."/>
            <person name="Zhu J."/>
            <person name="Ruan X."/>
            <person name="Zhao L."/>
            <person name="Wei J."/>
            <person name="Que T."/>
            <person name="Du C."/>
            <person name="Cheng J."/>
            <person name="Dai P."/>
            <person name="Han X."/>
            <person name="Huang E."/>
            <person name="Gao Y."/>
            <person name="Liu J."/>
            <person name="Shao H."/>
            <person name="Ye R."/>
            <person name="Li L."/>
            <person name="Wei W."/>
            <person name="Wang X."/>
            <person name="Wang C."/>
            <person name="Huo Q."/>
            <person name="Li W."/>
            <person name="Guo W."/>
            <person name="Chen H."/>
            <person name="Chen S."/>
            <person name="Zhou L."/>
            <person name="Zhou L."/>
            <person name="Ni X."/>
            <person name="Tian J."/>
            <person name="Zhou Y."/>
            <person name="Sheng Y."/>
            <person name="Liu T."/>
            <person name="Pan Y."/>
            <person name="Xia L."/>
            <person name="Li J."/>
            <person name="Zhao F."/>
            <person name="Cao W."/>
        </authorList>
    </citation>
    <scope>NUCLEOTIDE SEQUENCE</scope>
    <source>
        <strain evidence="2">Rsan-2018</strain>
        <tissue evidence="2">Larvae</tissue>
    </source>
</reference>
<keyword evidence="1" id="KW-0472">Membrane</keyword>
<evidence type="ECO:0000313" key="2">
    <source>
        <dbReference type="EMBL" id="KAH7957084.1"/>
    </source>
</evidence>
<dbReference type="Proteomes" id="UP000821837">
    <property type="component" value="Unassembled WGS sequence"/>
</dbReference>
<feature type="transmembrane region" description="Helical" evidence="1">
    <location>
        <begin position="36"/>
        <end position="56"/>
    </location>
</feature>
<keyword evidence="3" id="KW-1185">Reference proteome</keyword>
<reference evidence="2" key="1">
    <citation type="journal article" date="2020" name="Cell">
        <title>Large-Scale Comparative Analyses of Tick Genomes Elucidate Their Genetic Diversity and Vector Capacities.</title>
        <authorList>
            <consortium name="Tick Genome and Microbiome Consortium (TIGMIC)"/>
            <person name="Jia N."/>
            <person name="Wang J."/>
            <person name="Shi W."/>
            <person name="Du L."/>
            <person name="Sun Y."/>
            <person name="Zhan W."/>
            <person name="Jiang J.F."/>
            <person name="Wang Q."/>
            <person name="Zhang B."/>
            <person name="Ji P."/>
            <person name="Bell-Sakyi L."/>
            <person name="Cui X.M."/>
            <person name="Yuan T.T."/>
            <person name="Jiang B.G."/>
            <person name="Yang W.F."/>
            <person name="Lam T.T."/>
            <person name="Chang Q.C."/>
            <person name="Ding S.J."/>
            <person name="Wang X.J."/>
            <person name="Zhu J.G."/>
            <person name="Ruan X.D."/>
            <person name="Zhao L."/>
            <person name="Wei J.T."/>
            <person name="Ye R.Z."/>
            <person name="Que T.C."/>
            <person name="Du C.H."/>
            <person name="Zhou Y.H."/>
            <person name="Cheng J.X."/>
            <person name="Dai P.F."/>
            <person name="Guo W.B."/>
            <person name="Han X.H."/>
            <person name="Huang E.J."/>
            <person name="Li L.F."/>
            <person name="Wei W."/>
            <person name="Gao Y.C."/>
            <person name="Liu J.Z."/>
            <person name="Shao H.Z."/>
            <person name="Wang X."/>
            <person name="Wang C.C."/>
            <person name="Yang T.C."/>
            <person name="Huo Q.B."/>
            <person name="Li W."/>
            <person name="Chen H.Y."/>
            <person name="Chen S.E."/>
            <person name="Zhou L.G."/>
            <person name="Ni X.B."/>
            <person name="Tian J.H."/>
            <person name="Sheng Y."/>
            <person name="Liu T."/>
            <person name="Pan Y.S."/>
            <person name="Xia L.Y."/>
            <person name="Li J."/>
            <person name="Zhao F."/>
            <person name="Cao W.C."/>
        </authorList>
    </citation>
    <scope>NUCLEOTIDE SEQUENCE</scope>
    <source>
        <strain evidence="2">Rsan-2018</strain>
    </source>
</reference>
<gene>
    <name evidence="2" type="ORF">HPB52_015111</name>
</gene>
<evidence type="ECO:0000313" key="3">
    <source>
        <dbReference type="Proteomes" id="UP000821837"/>
    </source>
</evidence>
<keyword evidence="1" id="KW-1133">Transmembrane helix</keyword>
<dbReference type="AlphaFoldDB" id="A0A9D4PWH5"/>
<name>A0A9D4PWH5_RHISA</name>
<proteinExistence type="predicted"/>
<comment type="caution">
    <text evidence="2">The sequence shown here is derived from an EMBL/GenBank/DDBJ whole genome shotgun (WGS) entry which is preliminary data.</text>
</comment>